<name>A0A8J4ULW0_CLAMG</name>
<keyword evidence="2" id="KW-1185">Reference proteome</keyword>
<organism evidence="1 2">
    <name type="scientific">Clarias magur</name>
    <name type="common">Asian catfish</name>
    <name type="synonym">Macropteronotus magur</name>
    <dbReference type="NCBI Taxonomy" id="1594786"/>
    <lineage>
        <taxon>Eukaryota</taxon>
        <taxon>Metazoa</taxon>
        <taxon>Chordata</taxon>
        <taxon>Craniata</taxon>
        <taxon>Vertebrata</taxon>
        <taxon>Euteleostomi</taxon>
        <taxon>Actinopterygii</taxon>
        <taxon>Neopterygii</taxon>
        <taxon>Teleostei</taxon>
        <taxon>Ostariophysi</taxon>
        <taxon>Siluriformes</taxon>
        <taxon>Clariidae</taxon>
        <taxon>Clarias</taxon>
    </lineage>
</organism>
<dbReference type="Proteomes" id="UP000727407">
    <property type="component" value="Unassembled WGS sequence"/>
</dbReference>
<proteinExistence type="predicted"/>
<dbReference type="EMBL" id="QNUK01000053">
    <property type="protein sequence ID" value="KAF5904689.1"/>
    <property type="molecule type" value="Genomic_DNA"/>
</dbReference>
<evidence type="ECO:0000313" key="1">
    <source>
        <dbReference type="EMBL" id="KAF5904689.1"/>
    </source>
</evidence>
<protein>
    <submittedName>
        <fullName evidence="1">Uncharacterized protein</fullName>
    </submittedName>
</protein>
<comment type="caution">
    <text evidence="1">The sequence shown here is derived from an EMBL/GenBank/DDBJ whole genome shotgun (WGS) entry which is preliminary data.</text>
</comment>
<reference evidence="1" key="1">
    <citation type="submission" date="2020-07" db="EMBL/GenBank/DDBJ databases">
        <title>Clarias magur genome sequencing, assembly and annotation.</title>
        <authorList>
            <person name="Kushwaha B."/>
            <person name="Kumar R."/>
            <person name="Das P."/>
            <person name="Joshi C.G."/>
            <person name="Kumar D."/>
            <person name="Nagpure N.S."/>
            <person name="Pandey M."/>
            <person name="Agarwal S."/>
            <person name="Srivastava S."/>
            <person name="Singh M."/>
            <person name="Sahoo L."/>
            <person name="Jayasankar P."/>
            <person name="Meher P.K."/>
            <person name="Koringa P.G."/>
            <person name="Iquebal M.A."/>
            <person name="Das S.P."/>
            <person name="Bit A."/>
            <person name="Patnaik S."/>
            <person name="Patel N."/>
            <person name="Shah T.M."/>
            <person name="Hinsu A."/>
            <person name="Jena J.K."/>
        </authorList>
    </citation>
    <scope>NUCLEOTIDE SEQUENCE</scope>
    <source>
        <strain evidence="1">CIFAMagur01</strain>
        <tissue evidence="1">Testis</tissue>
    </source>
</reference>
<accession>A0A8J4ULW0</accession>
<evidence type="ECO:0000313" key="2">
    <source>
        <dbReference type="Proteomes" id="UP000727407"/>
    </source>
</evidence>
<dbReference type="AlphaFoldDB" id="A0A8J4ULW0"/>
<sequence>MSQTKKRLPGLGSSISETMTAEAIIQTGSFPADKAGRFMVDLKEIRATNLSLAGRYKAGNALTWRMMESKREKGGKRGQASYFDRCEQCQVGEQVFAIKKRAEAITNLFYGGKTAPPSLNSQTAEKNPFWADKL</sequence>
<gene>
    <name evidence="1" type="ORF">DAT39_005612</name>
</gene>